<organism evidence="2 3">
    <name type="scientific">Deinococcus yavapaiensis KR-236</name>
    <dbReference type="NCBI Taxonomy" id="694435"/>
    <lineage>
        <taxon>Bacteria</taxon>
        <taxon>Thermotogati</taxon>
        <taxon>Deinococcota</taxon>
        <taxon>Deinococci</taxon>
        <taxon>Deinococcales</taxon>
        <taxon>Deinococcaceae</taxon>
        <taxon>Deinococcus</taxon>
    </lineage>
</organism>
<gene>
    <name evidence="2" type="ORF">DES52_104262</name>
</gene>
<evidence type="ECO:0000259" key="1">
    <source>
        <dbReference type="Pfam" id="PF07883"/>
    </source>
</evidence>
<dbReference type="EMBL" id="QJSX01000004">
    <property type="protein sequence ID" value="PYE54988.1"/>
    <property type="molecule type" value="Genomic_DNA"/>
</dbReference>
<dbReference type="SUPFAM" id="SSF51182">
    <property type="entry name" value="RmlC-like cupins"/>
    <property type="match status" value="1"/>
</dbReference>
<reference evidence="2 3" key="1">
    <citation type="submission" date="2018-06" db="EMBL/GenBank/DDBJ databases">
        <title>Genomic Encyclopedia of Type Strains, Phase IV (KMG-IV): sequencing the most valuable type-strain genomes for metagenomic binning, comparative biology and taxonomic classification.</title>
        <authorList>
            <person name="Goeker M."/>
        </authorList>
    </citation>
    <scope>NUCLEOTIDE SEQUENCE [LARGE SCALE GENOMIC DNA]</scope>
    <source>
        <strain evidence="2 3">DSM 18048</strain>
    </source>
</reference>
<comment type="caution">
    <text evidence="2">The sequence shown here is derived from an EMBL/GenBank/DDBJ whole genome shotgun (WGS) entry which is preliminary data.</text>
</comment>
<dbReference type="Proteomes" id="UP000248326">
    <property type="component" value="Unassembled WGS sequence"/>
</dbReference>
<evidence type="ECO:0000313" key="3">
    <source>
        <dbReference type="Proteomes" id="UP000248326"/>
    </source>
</evidence>
<dbReference type="RefSeq" id="WP_110886093.1">
    <property type="nucleotide sequence ID" value="NZ_QJSX01000004.1"/>
</dbReference>
<accession>A0A318S9T0</accession>
<keyword evidence="3" id="KW-1185">Reference proteome</keyword>
<dbReference type="Pfam" id="PF07883">
    <property type="entry name" value="Cupin_2"/>
    <property type="match status" value="1"/>
</dbReference>
<dbReference type="InterPro" id="IPR014710">
    <property type="entry name" value="RmlC-like_jellyroll"/>
</dbReference>
<dbReference type="AlphaFoldDB" id="A0A318S9T0"/>
<dbReference type="InterPro" id="IPR013096">
    <property type="entry name" value="Cupin_2"/>
</dbReference>
<dbReference type="OrthoDB" id="72027at2"/>
<proteinExistence type="predicted"/>
<feature type="domain" description="Cupin type-2" evidence="1">
    <location>
        <begin position="44"/>
        <end position="107"/>
    </location>
</feature>
<evidence type="ECO:0000313" key="2">
    <source>
        <dbReference type="EMBL" id="PYE54988.1"/>
    </source>
</evidence>
<protein>
    <recommendedName>
        <fullName evidence="1">Cupin type-2 domain-containing protein</fullName>
    </recommendedName>
</protein>
<dbReference type="InterPro" id="IPR011051">
    <property type="entry name" value="RmlC_Cupin_sf"/>
</dbReference>
<name>A0A318S9T0_9DEIO</name>
<sequence>MTVTNFAPESTEQSPLRISNPVSRDTVTFVRRTDGTCDTLLDLEVAPGGGLGLHFHDAYSESFTCVSGVFGVQVGARVVRLRPGESATADIGSAHRWFNDGDETAVARVTVAPGNPGLEAGLIVLYGLARDGLLSPDGTPKSLVHLAVLTDLTNSRVPGLLGVLNPVLRAVANWAKRRGVDRELLARYGA</sequence>
<dbReference type="Gene3D" id="2.60.120.10">
    <property type="entry name" value="Jelly Rolls"/>
    <property type="match status" value="1"/>
</dbReference>